<dbReference type="EMBL" id="CANTFM010002583">
    <property type="protein sequence ID" value="CAI5746467.1"/>
    <property type="molecule type" value="Genomic_DNA"/>
</dbReference>
<evidence type="ECO:0000313" key="8">
    <source>
        <dbReference type="Proteomes" id="UP001162029"/>
    </source>
</evidence>
<keyword evidence="8" id="KW-1185">Reference proteome</keyword>
<gene>
    <name evidence="7" type="ORF">PDE001_LOCUS11454</name>
</gene>
<keyword evidence="4 6" id="KW-1133">Transmembrane helix</keyword>
<evidence type="ECO:0000256" key="2">
    <source>
        <dbReference type="ARBA" id="ARBA00008803"/>
    </source>
</evidence>
<keyword evidence="3 6" id="KW-0812">Transmembrane</keyword>
<proteinExistence type="inferred from homology"/>
<dbReference type="PANTHER" id="PTHR13317:SF4">
    <property type="entry name" value="TRANSMEMBRANE ANTERIOR POSTERIOR TRANSFORMATION PROTEIN 1 HOMOLOG"/>
    <property type="match status" value="1"/>
</dbReference>
<comment type="subcellular location">
    <subcellularLocation>
        <location evidence="1">Membrane</location>
        <topology evidence="1">Multi-pass membrane protein</topology>
    </subcellularLocation>
</comment>
<evidence type="ECO:0000256" key="5">
    <source>
        <dbReference type="ARBA" id="ARBA00023136"/>
    </source>
</evidence>
<feature type="transmembrane region" description="Helical" evidence="6">
    <location>
        <begin position="324"/>
        <end position="345"/>
    </location>
</feature>
<dbReference type="Proteomes" id="UP001162029">
    <property type="component" value="Unassembled WGS sequence"/>
</dbReference>
<name>A0AAV0VBD0_9STRA</name>
<dbReference type="PANTHER" id="PTHR13317">
    <property type="entry name" value="TRANSMEMBRANE ANTERIOR POSTERIOR TRANSFORMATION PROTEIN 1 HOMOLOG"/>
    <property type="match status" value="1"/>
</dbReference>
<sequence>MASPLLPSSTPLPHVFPDHSTATTARQVSYLDVSTTLFHKKRVLRRKAHKRAAISSSFVKPSMSSLKASKWTDSDSVKTATVAKSSAIQNGRLTPNLRVQTDFLATSSPSSPSNFSPVAPLSRSSSYPLTARGPATGPKLVQALLPRAESAVGLSVKPPAPHPFRLSDFFYKEIFGVHDIKQGDGVHLERVQNFFVVPFNTEKLFLFGVLLALDSFLYVFTYMPLRILFACGCAVTSSFHARVFRRTHFYDLMVAVIMTVGTTVLGHVDMSRVYHAIRGQAMIKLYVLFTMIEIFDRLFSSFGQDVLDSLYYTSKYHPRRVTRMFLDFAVAIIYVVLHSLLLFAQVVTLNVAVNSSNTSLLTLLIFNNFTELKSSVFKKFEEQNLFQISCSDIVERFKLLTIIGLILLQSSTGDVAWGTAMVWMAEMLIDWIKHAFITKFNQIPPTMYSKFVTILCHDLTGWKSEDTILDHTHHVSKRLGLMSLPLACVVLRMLSKAVADAPIEFTSPSGVLVTVAFFLCLAAFKALLSLVLMIYACKSGRLDDTRPKTPRSVRHLESIHRYKF</sequence>
<accession>A0AAV0VBD0</accession>
<protein>
    <submittedName>
        <fullName evidence="7">Uncharacterized protein</fullName>
    </submittedName>
</protein>
<evidence type="ECO:0000256" key="6">
    <source>
        <dbReference type="SAM" id="Phobius"/>
    </source>
</evidence>
<evidence type="ECO:0000256" key="3">
    <source>
        <dbReference type="ARBA" id="ARBA00022692"/>
    </source>
</evidence>
<dbReference type="AlphaFoldDB" id="A0AAV0VBD0"/>
<evidence type="ECO:0000256" key="4">
    <source>
        <dbReference type="ARBA" id="ARBA00022989"/>
    </source>
</evidence>
<feature type="transmembrane region" description="Helical" evidence="6">
    <location>
        <begin position="249"/>
        <end position="268"/>
    </location>
</feature>
<organism evidence="7 8">
    <name type="scientific">Peronospora destructor</name>
    <dbReference type="NCBI Taxonomy" id="86335"/>
    <lineage>
        <taxon>Eukaryota</taxon>
        <taxon>Sar</taxon>
        <taxon>Stramenopiles</taxon>
        <taxon>Oomycota</taxon>
        <taxon>Peronosporomycetes</taxon>
        <taxon>Peronosporales</taxon>
        <taxon>Peronosporaceae</taxon>
        <taxon>Peronospora</taxon>
    </lineage>
</organism>
<feature type="transmembrane region" description="Helical" evidence="6">
    <location>
        <begin position="227"/>
        <end position="243"/>
    </location>
</feature>
<evidence type="ECO:0000313" key="7">
    <source>
        <dbReference type="EMBL" id="CAI5746467.1"/>
    </source>
</evidence>
<dbReference type="Pfam" id="PF05346">
    <property type="entry name" value="DUF747"/>
    <property type="match status" value="1"/>
</dbReference>
<keyword evidence="5 6" id="KW-0472">Membrane</keyword>
<reference evidence="7" key="1">
    <citation type="submission" date="2022-12" db="EMBL/GenBank/DDBJ databases">
        <authorList>
            <person name="Webb A."/>
        </authorList>
    </citation>
    <scope>NUCLEOTIDE SEQUENCE</scope>
    <source>
        <strain evidence="7">Pd1</strain>
    </source>
</reference>
<dbReference type="InterPro" id="IPR008010">
    <property type="entry name" value="Tatp1"/>
</dbReference>
<comment type="caution">
    <text evidence="7">The sequence shown here is derived from an EMBL/GenBank/DDBJ whole genome shotgun (WGS) entry which is preliminary data.</text>
</comment>
<feature type="transmembrane region" description="Helical" evidence="6">
    <location>
        <begin position="204"/>
        <end position="220"/>
    </location>
</feature>
<comment type="similarity">
    <text evidence="2">Belongs to the TAPT1 family.</text>
</comment>
<feature type="transmembrane region" description="Helical" evidence="6">
    <location>
        <begin position="511"/>
        <end position="536"/>
    </location>
</feature>
<evidence type="ECO:0000256" key="1">
    <source>
        <dbReference type="ARBA" id="ARBA00004141"/>
    </source>
</evidence>
<dbReference type="GO" id="GO:0005789">
    <property type="term" value="C:endoplasmic reticulum membrane"/>
    <property type="evidence" value="ECO:0007669"/>
    <property type="project" value="TreeGrafter"/>
</dbReference>